<protein>
    <submittedName>
        <fullName evidence="1">Uncharacterized protein</fullName>
    </submittedName>
</protein>
<sequence>MFDTPLNHFKSVFAHKFFVAPSDRNYFFARFSKTYGINEEFWWEALQTIEKLLKAGLVLNGVSVKGGYGHDIEKLWNKHREVFGDLAVTNLTRPDKLAERFWTDSPLEDWITRVNEMGHPDSRYGLLSYSNNNDDMFKFDQLAFELRRRTIGLDWIIGGDFPDNELTEFYGQPYRNVIAQHPEYQIRSMKSPTGSIGVTGANLEDVIHSWNFAYFRSDADLERSVPSTVSPAMAGFDNSYLYLLWNNINDAEVTDLAREQVEWLLGNIQIGRDAEEEFKKILAADRAD</sequence>
<proteinExistence type="predicted"/>
<organism evidence="1 2">
    <name type="scientific">Epibacterium ulvae</name>
    <dbReference type="NCBI Taxonomy" id="1156985"/>
    <lineage>
        <taxon>Bacteria</taxon>
        <taxon>Pseudomonadati</taxon>
        <taxon>Pseudomonadota</taxon>
        <taxon>Alphaproteobacteria</taxon>
        <taxon>Rhodobacterales</taxon>
        <taxon>Roseobacteraceae</taxon>
        <taxon>Epibacterium</taxon>
    </lineage>
</organism>
<dbReference type="EMBL" id="FMWG01000008">
    <property type="protein sequence ID" value="SCZ68591.1"/>
    <property type="molecule type" value="Genomic_DNA"/>
</dbReference>
<reference evidence="1 2" key="1">
    <citation type="submission" date="2016-10" db="EMBL/GenBank/DDBJ databases">
        <authorList>
            <person name="de Groot N.N."/>
        </authorList>
    </citation>
    <scope>NUCLEOTIDE SEQUENCE [LARGE SCALE GENOMIC DNA]</scope>
    <source>
        <strain evidence="1 2">U95</strain>
    </source>
</reference>
<evidence type="ECO:0000313" key="2">
    <source>
        <dbReference type="Proteomes" id="UP000198767"/>
    </source>
</evidence>
<keyword evidence="2" id="KW-1185">Reference proteome</keyword>
<dbReference type="AlphaFoldDB" id="A0A1G5R594"/>
<dbReference type="Proteomes" id="UP000198767">
    <property type="component" value="Unassembled WGS sequence"/>
</dbReference>
<accession>A0A1G5R594</accession>
<gene>
    <name evidence="1" type="ORF">SAMN04488118_10830</name>
</gene>
<dbReference type="OrthoDB" id="9786526at2"/>
<name>A0A1G5R594_9RHOB</name>
<dbReference type="RefSeq" id="WP_090219598.1">
    <property type="nucleotide sequence ID" value="NZ_FMWG01000008.1"/>
</dbReference>
<evidence type="ECO:0000313" key="1">
    <source>
        <dbReference type="EMBL" id="SCZ68591.1"/>
    </source>
</evidence>